<evidence type="ECO:0000313" key="2">
    <source>
        <dbReference type="Proteomes" id="UP001058930"/>
    </source>
</evidence>
<keyword evidence="2" id="KW-1185">Reference proteome</keyword>
<dbReference type="Proteomes" id="UP001058930">
    <property type="component" value="Segment"/>
</dbReference>
<accession>A0ABY3STI2</accession>
<reference evidence="1" key="2">
    <citation type="journal article" date="2022" name="Nat. Microbiol.">
        <title>RNA viromes from terrestrial sites across China expand environmental viral diversity.</title>
        <authorList>
            <person name="Chiapello M."/>
            <person name="Rodriguez-Romero J."/>
            <person name="Ayllon M.A."/>
            <person name="Turina M."/>
        </authorList>
    </citation>
    <scope>NUCLEOTIDE SEQUENCE</scope>
    <source>
        <strain evidence="1">R9-k141_373641</strain>
    </source>
</reference>
<sequence length="400" mass="43717">MCGLSSLTACILHPMRIRAVTRSIRTRTQSVAFPFGTYSGFFAGTPESGSNTGSMLVNTCQDSHGRPVKDSLLTISHTDESGLIPVSGSTTSGSNWGTASGFILRGTRPGTLGHVSTGIPSAASSMLDLIAGTNPSRPDIVPLTLLQDLYDLPRMLRDVGKLLRTPRRLLNDREVANQYLGAKFGWLPLVDDAHKLLNVQSYIHRRKSEIDRLYSQGGLKRRYHLGEWDAADQSVVPFESYHMLGASGRRSRTTHAERWGTIRWKPSTTPGHTPSDADRIKLARQVVLGMTSSATIKGLWDLVPWSWIVDWFTNAANFAVANANTIPATHNGACIMTHTRTEYQYEVTAMTSGYTGGGGSSSYETKERFVGSASASVHIPYLNGDRLKILGALFVQRFKG</sequence>
<dbReference type="EMBL" id="MZ679697">
    <property type="protein sequence ID" value="UJQ85534.1"/>
    <property type="molecule type" value="Genomic_RNA"/>
</dbReference>
<proteinExistence type="predicted"/>
<name>A0ABY3STI2_9VIRU</name>
<organism evidence="1 2">
    <name type="scientific">Leviviridae sp</name>
    <dbReference type="NCBI Taxonomy" id="2027243"/>
    <lineage>
        <taxon>Viruses</taxon>
        <taxon>Riboviria</taxon>
        <taxon>Orthornavirae</taxon>
        <taxon>Lenarviricota</taxon>
        <taxon>Leviviricetes</taxon>
        <taxon>Norzivirales</taxon>
        <taxon>Fiersviridae</taxon>
    </lineage>
</organism>
<reference evidence="1" key="1">
    <citation type="submission" date="2021-05" db="EMBL/GenBank/DDBJ databases">
        <authorList>
            <person name="Chen Y.-M."/>
            <person name="Zhang Y.-Z."/>
        </authorList>
    </citation>
    <scope>NUCLEOTIDE SEQUENCE</scope>
    <source>
        <strain evidence="1">R9-k141_373641</strain>
    </source>
</reference>
<protein>
    <submittedName>
        <fullName evidence="1">Maturation protein</fullName>
    </submittedName>
</protein>
<evidence type="ECO:0000313" key="1">
    <source>
        <dbReference type="EMBL" id="UJQ85534.1"/>
    </source>
</evidence>